<reference evidence="1 2" key="1">
    <citation type="journal article" date="2011" name="Stand. Genomic Sci.">
        <title>Complete genome sequence of Rhodospirillum rubrum type strain (S1).</title>
        <authorList>
            <person name="Munk A.C."/>
            <person name="Copeland A."/>
            <person name="Lucas S."/>
            <person name="Lapidus A."/>
            <person name="Del Rio T.G."/>
            <person name="Barry K."/>
            <person name="Detter J.C."/>
            <person name="Hammon N."/>
            <person name="Israni S."/>
            <person name="Pitluck S."/>
            <person name="Brettin T."/>
            <person name="Bruce D."/>
            <person name="Han C."/>
            <person name="Tapia R."/>
            <person name="Gilna P."/>
            <person name="Schmutz J."/>
            <person name="Larimer F."/>
            <person name="Land M."/>
            <person name="Kyrpides N.C."/>
            <person name="Mavromatis K."/>
            <person name="Richardson P."/>
            <person name="Rohde M."/>
            <person name="Goker M."/>
            <person name="Klenk H.P."/>
            <person name="Zhang Y."/>
            <person name="Roberts G.P."/>
            <person name="Reslewic S."/>
            <person name="Schwartz D.C."/>
        </authorList>
    </citation>
    <scope>NUCLEOTIDE SEQUENCE [LARGE SCALE GENOMIC DNA]</scope>
    <source>
        <strain evidence="2">ATCC 11170 / ATH 1.1.1 / DSM 467 / LMG 4362 / NCIMB 8255 / S1</strain>
    </source>
</reference>
<dbReference type="KEGG" id="rru:Rru_A2150"/>
<protein>
    <submittedName>
        <fullName evidence="1">Uncharacterized protein</fullName>
    </submittedName>
</protein>
<dbReference type="Proteomes" id="UP000001929">
    <property type="component" value="Chromosome"/>
</dbReference>
<keyword evidence="2" id="KW-1185">Reference proteome</keyword>
<evidence type="ECO:0000313" key="2">
    <source>
        <dbReference type="Proteomes" id="UP000001929"/>
    </source>
</evidence>
<dbReference type="EMBL" id="CP000230">
    <property type="protein sequence ID" value="ABC22950.1"/>
    <property type="molecule type" value="Genomic_DNA"/>
</dbReference>
<dbReference type="AlphaFoldDB" id="Q2RSE5"/>
<organism evidence="1 2">
    <name type="scientific">Rhodospirillum rubrum (strain ATCC 11170 / ATH 1.1.1 / DSM 467 / LMG 4362 / NCIMB 8255 / S1)</name>
    <dbReference type="NCBI Taxonomy" id="269796"/>
    <lineage>
        <taxon>Bacteria</taxon>
        <taxon>Pseudomonadati</taxon>
        <taxon>Pseudomonadota</taxon>
        <taxon>Alphaproteobacteria</taxon>
        <taxon>Rhodospirillales</taxon>
        <taxon>Rhodospirillaceae</taxon>
        <taxon>Rhodospirillum</taxon>
    </lineage>
</organism>
<sequence>MVFPFFPFGGSAFGGAPPRQTDATDPFAAMTALMDLALLPWQAALAANPFLRASPFGGFFPAAPPGLAPTMGEAWRAADQMARSITETLAEGQPVSLTLTDPASPLSMTLVLRLNPPAAPRPALPAPTIIDG</sequence>
<proteinExistence type="predicted"/>
<accession>Q2RSE5</accession>
<dbReference type="EnsemblBacteria" id="ABC22950">
    <property type="protein sequence ID" value="ABC22950"/>
    <property type="gene ID" value="Rru_A2150"/>
</dbReference>
<gene>
    <name evidence="1" type="ordered locus">Rru_A2150</name>
</gene>
<dbReference type="PATRIC" id="fig|269796.9.peg.2243"/>
<dbReference type="HOGENOM" id="CLU_1915496_0_0_5"/>
<dbReference type="RefSeq" id="WP_011389999.1">
    <property type="nucleotide sequence ID" value="NC_007643.1"/>
</dbReference>
<name>Q2RSE5_RHORT</name>
<evidence type="ECO:0000313" key="1">
    <source>
        <dbReference type="EMBL" id="ABC22950.1"/>
    </source>
</evidence>